<comment type="caution">
    <text evidence="1">The sequence shown here is derived from an EMBL/GenBank/DDBJ whole genome shotgun (WGS) entry which is preliminary data.</text>
</comment>
<reference evidence="1 2" key="1">
    <citation type="submission" date="2021-01" db="EMBL/GenBank/DDBJ databases">
        <title>Belnapia mucosa sp. nov. and Belnapia arida sp. nov., isolated from the Tabernas Desert (Almeria, Spain).</title>
        <authorList>
            <person name="Molina-Menor E."/>
            <person name="Vidal-Verdu A."/>
            <person name="Calonge A."/>
            <person name="Satari L."/>
            <person name="Pereto J."/>
            <person name="Porcar M."/>
        </authorList>
    </citation>
    <scope>NUCLEOTIDE SEQUENCE [LARGE SCALE GENOMIC DNA]</scope>
    <source>
        <strain evidence="1 2">T18</strain>
    </source>
</reference>
<dbReference type="Proteomes" id="UP000660885">
    <property type="component" value="Unassembled WGS sequence"/>
</dbReference>
<evidence type="ECO:0000313" key="1">
    <source>
        <dbReference type="EMBL" id="MBL6080530.1"/>
    </source>
</evidence>
<dbReference type="RefSeq" id="WP_202833759.1">
    <property type="nucleotide sequence ID" value="NZ_JAETWB010000014.1"/>
</dbReference>
<sequence>MAEDNQSLEAVVLDRCARSGSLALANTFTGGATAFRLLQGRGAKEIVWLGPSTATRASWPPLSGTTLT</sequence>
<dbReference type="EMBL" id="JAETWB010000014">
    <property type="protein sequence ID" value="MBL6080530.1"/>
    <property type="molecule type" value="Genomic_DNA"/>
</dbReference>
<keyword evidence="2" id="KW-1185">Reference proteome</keyword>
<name>A0ABS1U8P4_9PROT</name>
<organism evidence="1 2">
    <name type="scientific">Belnapia arida</name>
    <dbReference type="NCBI Taxonomy" id="2804533"/>
    <lineage>
        <taxon>Bacteria</taxon>
        <taxon>Pseudomonadati</taxon>
        <taxon>Pseudomonadota</taxon>
        <taxon>Alphaproteobacteria</taxon>
        <taxon>Acetobacterales</taxon>
        <taxon>Roseomonadaceae</taxon>
        <taxon>Belnapia</taxon>
    </lineage>
</organism>
<accession>A0ABS1U8P4</accession>
<proteinExistence type="predicted"/>
<evidence type="ECO:0000313" key="2">
    <source>
        <dbReference type="Proteomes" id="UP000660885"/>
    </source>
</evidence>
<gene>
    <name evidence="1" type="ORF">JMJ56_21160</name>
</gene>
<protein>
    <submittedName>
        <fullName evidence="1">Uncharacterized protein</fullName>
    </submittedName>
</protein>